<dbReference type="SFLD" id="SFLDS00019">
    <property type="entry name" value="Glutathione_Transferase_(cytos"/>
    <property type="match status" value="1"/>
</dbReference>
<dbReference type="Pfam" id="PF02798">
    <property type="entry name" value="GST_N"/>
    <property type="match status" value="1"/>
</dbReference>
<dbReference type="Proteomes" id="UP001144805">
    <property type="component" value="Unassembled WGS sequence"/>
</dbReference>
<dbReference type="Gene3D" id="3.40.30.10">
    <property type="entry name" value="Glutaredoxin"/>
    <property type="match status" value="1"/>
</dbReference>
<evidence type="ECO:0000313" key="3">
    <source>
        <dbReference type="EMBL" id="MCX5568950.1"/>
    </source>
</evidence>
<dbReference type="Pfam" id="PF13410">
    <property type="entry name" value="GST_C_2"/>
    <property type="match status" value="1"/>
</dbReference>
<dbReference type="SUPFAM" id="SSF52833">
    <property type="entry name" value="Thioredoxin-like"/>
    <property type="match status" value="1"/>
</dbReference>
<dbReference type="PANTHER" id="PTHR44051:SF2">
    <property type="entry name" value="HYPOTHETICAL GLUTATHIONE S-TRANSFERASE LIKE PROTEIN"/>
    <property type="match status" value="1"/>
</dbReference>
<dbReference type="PROSITE" id="PS50405">
    <property type="entry name" value="GST_CTER"/>
    <property type="match status" value="1"/>
</dbReference>
<dbReference type="InterPro" id="IPR036282">
    <property type="entry name" value="Glutathione-S-Trfase_C_sf"/>
</dbReference>
<dbReference type="SFLD" id="SFLDG00358">
    <property type="entry name" value="Main_(cytGST)"/>
    <property type="match status" value="1"/>
</dbReference>
<dbReference type="EMBL" id="JAPKNK010000002">
    <property type="protein sequence ID" value="MCX5568950.1"/>
    <property type="molecule type" value="Genomic_DNA"/>
</dbReference>
<proteinExistence type="predicted"/>
<gene>
    <name evidence="3" type="ORF">OSH07_07070</name>
</gene>
<dbReference type="InterPro" id="IPR036249">
    <property type="entry name" value="Thioredoxin-like_sf"/>
</dbReference>
<dbReference type="RefSeq" id="WP_266337905.1">
    <property type="nucleotide sequence ID" value="NZ_JAPKNK010000002.1"/>
</dbReference>
<feature type="domain" description="GST C-terminal" evidence="2">
    <location>
        <begin position="89"/>
        <end position="209"/>
    </location>
</feature>
<protein>
    <submittedName>
        <fullName evidence="3">Glutathione S-transferase family protein</fullName>
    </submittedName>
</protein>
<evidence type="ECO:0000313" key="4">
    <source>
        <dbReference type="Proteomes" id="UP001144805"/>
    </source>
</evidence>
<dbReference type="InterPro" id="IPR040079">
    <property type="entry name" value="Glutathione_S-Trfase"/>
</dbReference>
<organism evidence="3 4">
    <name type="scientific">Kaistia nematophila</name>
    <dbReference type="NCBI Taxonomy" id="2994654"/>
    <lineage>
        <taxon>Bacteria</taxon>
        <taxon>Pseudomonadati</taxon>
        <taxon>Pseudomonadota</taxon>
        <taxon>Alphaproteobacteria</taxon>
        <taxon>Hyphomicrobiales</taxon>
        <taxon>Kaistiaceae</taxon>
        <taxon>Kaistia</taxon>
    </lineage>
</organism>
<dbReference type="PANTHER" id="PTHR44051">
    <property type="entry name" value="GLUTATHIONE S-TRANSFERASE-RELATED"/>
    <property type="match status" value="1"/>
</dbReference>
<comment type="caution">
    <text evidence="3">The sequence shown here is derived from an EMBL/GenBank/DDBJ whole genome shotgun (WGS) entry which is preliminary data.</text>
</comment>
<keyword evidence="4" id="KW-1185">Reference proteome</keyword>
<reference evidence="3" key="1">
    <citation type="submission" date="2022-11" db="EMBL/GenBank/DDBJ databases">
        <title>Biodiversity and phylogenetic relationships of bacteria.</title>
        <authorList>
            <person name="Machado R.A.R."/>
            <person name="Bhat A."/>
            <person name="Loulou A."/>
            <person name="Kallel S."/>
        </authorList>
    </citation>
    <scope>NUCLEOTIDE SEQUENCE</scope>
    <source>
        <strain evidence="3">K-TC2</strain>
    </source>
</reference>
<dbReference type="InterPro" id="IPR010987">
    <property type="entry name" value="Glutathione-S-Trfase_C-like"/>
</dbReference>
<feature type="domain" description="GST N-terminal" evidence="1">
    <location>
        <begin position="1"/>
        <end position="83"/>
    </location>
</feature>
<dbReference type="SUPFAM" id="SSF47616">
    <property type="entry name" value="GST C-terminal domain-like"/>
    <property type="match status" value="1"/>
</dbReference>
<name>A0A9X3DZX7_9HYPH</name>
<sequence>MSLVLHDYELDADSYKVRLLLSVLGVEYDKVAVNVHPGHEQRSPAYLRLNPLGNLPILVDGATTLRDAGAILAYLSRLHDRDGQWLPADPVRFGEVMMWLFFAGQDLAPATLARLHDMLEVPADRDAVIAASRRAFRIMDDHMTRRELEGFEWFVGENATLAEIALFPAIALSRDFGVDHDEYPALRRWMRRVRTIPGFITMPGIPDYH</sequence>
<dbReference type="InterPro" id="IPR004045">
    <property type="entry name" value="Glutathione_S-Trfase_N"/>
</dbReference>
<dbReference type="AlphaFoldDB" id="A0A9X3DZX7"/>
<evidence type="ECO:0000259" key="1">
    <source>
        <dbReference type="PROSITE" id="PS50404"/>
    </source>
</evidence>
<dbReference type="Gene3D" id="1.20.1050.10">
    <property type="match status" value="1"/>
</dbReference>
<evidence type="ECO:0000259" key="2">
    <source>
        <dbReference type="PROSITE" id="PS50405"/>
    </source>
</evidence>
<dbReference type="PROSITE" id="PS50404">
    <property type="entry name" value="GST_NTER"/>
    <property type="match status" value="1"/>
</dbReference>
<accession>A0A9X3DZX7</accession>